<keyword evidence="1" id="KW-0812">Transmembrane</keyword>
<evidence type="ECO:0000256" key="1">
    <source>
        <dbReference type="SAM" id="Phobius"/>
    </source>
</evidence>
<feature type="transmembrane region" description="Helical" evidence="1">
    <location>
        <begin position="6"/>
        <end position="26"/>
    </location>
</feature>
<evidence type="ECO:0000313" key="3">
    <source>
        <dbReference type="Proteomes" id="UP000481872"/>
    </source>
</evidence>
<protein>
    <recommendedName>
        <fullName evidence="4">Histidine kinase N-terminal 7TM region domain-containing protein</fullName>
    </recommendedName>
</protein>
<evidence type="ECO:0000313" key="2">
    <source>
        <dbReference type="EMBL" id="NEU03779.1"/>
    </source>
</evidence>
<dbReference type="EMBL" id="JAAGPU010000002">
    <property type="protein sequence ID" value="NEU03779.1"/>
    <property type="molecule type" value="Genomic_DNA"/>
</dbReference>
<dbReference type="AlphaFoldDB" id="A0A6M0GZL5"/>
<sequence>MDYIYLGLLFVMILLVYEGITTSLCYAPKKIKYITLCALILVLLRYISLIVLFINERPLYLYMLKPIMFLEIIYIPIIGFITIYMLSRNEKIKLSYFYMLLVVFTGVYLLVTIKSPINTNISDVYGYIITLKKDYGLYIVLSIINTIYLIVSIKAYSFKYSNKIGITFSIISALTMIITILISLLGSFFFGVKLIGELFWVITLVYSLSKFKKKFKIN</sequence>
<keyword evidence="1" id="KW-0472">Membrane</keyword>
<organism evidence="2 3">
    <name type="scientific">Clostridium senegalense</name>
    <dbReference type="NCBI Taxonomy" id="1465809"/>
    <lineage>
        <taxon>Bacteria</taxon>
        <taxon>Bacillati</taxon>
        <taxon>Bacillota</taxon>
        <taxon>Clostridia</taxon>
        <taxon>Eubacteriales</taxon>
        <taxon>Clostridiaceae</taxon>
        <taxon>Clostridium</taxon>
    </lineage>
</organism>
<keyword evidence="1" id="KW-1133">Transmembrane helix</keyword>
<accession>A0A6M0GZL5</accession>
<gene>
    <name evidence="2" type="ORF">G3M99_02685</name>
</gene>
<dbReference type="Proteomes" id="UP000481872">
    <property type="component" value="Unassembled WGS sequence"/>
</dbReference>
<dbReference type="RefSeq" id="WP_199869105.1">
    <property type="nucleotide sequence ID" value="NZ_JAAGPU010000002.1"/>
</dbReference>
<feature type="transmembrane region" description="Helical" evidence="1">
    <location>
        <begin position="164"/>
        <end position="182"/>
    </location>
</feature>
<evidence type="ECO:0008006" key="4">
    <source>
        <dbReference type="Google" id="ProtNLM"/>
    </source>
</evidence>
<feature type="transmembrane region" description="Helical" evidence="1">
    <location>
        <begin position="33"/>
        <end position="54"/>
    </location>
</feature>
<feature type="transmembrane region" description="Helical" evidence="1">
    <location>
        <begin position="135"/>
        <end position="157"/>
    </location>
</feature>
<feature type="transmembrane region" description="Helical" evidence="1">
    <location>
        <begin position="96"/>
        <end position="115"/>
    </location>
</feature>
<feature type="transmembrane region" description="Helical" evidence="1">
    <location>
        <begin position="60"/>
        <end position="84"/>
    </location>
</feature>
<proteinExistence type="predicted"/>
<name>A0A6M0GZL5_9CLOT</name>
<comment type="caution">
    <text evidence="2">The sequence shown here is derived from an EMBL/GenBank/DDBJ whole genome shotgun (WGS) entry which is preliminary data.</text>
</comment>
<keyword evidence="3" id="KW-1185">Reference proteome</keyword>
<feature type="transmembrane region" description="Helical" evidence="1">
    <location>
        <begin position="188"/>
        <end position="208"/>
    </location>
</feature>
<reference evidence="2 3" key="1">
    <citation type="submission" date="2020-02" db="EMBL/GenBank/DDBJ databases">
        <title>Genome assembly of a novel Clostridium senegalense strain.</title>
        <authorList>
            <person name="Gupta T.B."/>
            <person name="Jauregui R."/>
            <person name="Maclean P."/>
            <person name="Nawarathana A."/>
            <person name="Brightwell G."/>
        </authorList>
    </citation>
    <scope>NUCLEOTIDE SEQUENCE [LARGE SCALE GENOMIC DNA]</scope>
    <source>
        <strain evidence="2 3">AGRFS4</strain>
    </source>
</reference>